<dbReference type="AlphaFoldDB" id="A0A9C6XVR5"/>
<evidence type="ECO:0000313" key="3">
    <source>
        <dbReference type="RefSeq" id="XP_052132642.1"/>
    </source>
</evidence>
<proteinExistence type="predicted"/>
<protein>
    <submittedName>
        <fullName evidence="3">Uncharacterized protein LOC113215586</fullName>
    </submittedName>
    <submittedName>
        <fullName evidence="4">Uncharacterized protein LOC127752188</fullName>
    </submittedName>
</protein>
<accession>A0A9C6XVR5</accession>
<dbReference type="PANTHER" id="PTHR46579:SF1">
    <property type="entry name" value="F5_8 TYPE C DOMAIN-CONTAINING PROTEIN"/>
    <property type="match status" value="1"/>
</dbReference>
<dbReference type="Pfam" id="PF06869">
    <property type="entry name" value="DUF1258"/>
    <property type="match status" value="1"/>
</dbReference>
<dbReference type="Proteomes" id="UP000504606">
    <property type="component" value="Unplaced"/>
</dbReference>
<dbReference type="RefSeq" id="XP_052132869.1">
    <property type="nucleotide sequence ID" value="XM_052276909.1"/>
</dbReference>
<dbReference type="RefSeq" id="XP_052132642.1">
    <property type="nucleotide sequence ID" value="XM_052276682.1"/>
</dbReference>
<evidence type="ECO:0000256" key="1">
    <source>
        <dbReference type="SAM" id="MobiDB-lite"/>
    </source>
</evidence>
<dbReference type="OrthoDB" id="7554869at2759"/>
<evidence type="ECO:0000313" key="2">
    <source>
        <dbReference type="Proteomes" id="UP000504606"/>
    </source>
</evidence>
<dbReference type="PANTHER" id="PTHR46579">
    <property type="entry name" value="F5/8 TYPE C DOMAIN-CONTAINING PROTEIN-RELATED"/>
    <property type="match status" value="1"/>
</dbReference>
<feature type="region of interest" description="Disordered" evidence="1">
    <location>
        <begin position="1"/>
        <end position="33"/>
    </location>
</feature>
<reference evidence="3 4" key="1">
    <citation type="submission" date="2025-04" db="UniProtKB">
        <authorList>
            <consortium name="RefSeq"/>
        </authorList>
    </citation>
    <scope>IDENTIFICATION</scope>
    <source>
        <tissue evidence="3 4">Whole organism</tissue>
    </source>
</reference>
<keyword evidence="2" id="KW-1185">Reference proteome</keyword>
<organism evidence="2 3">
    <name type="scientific">Frankliniella occidentalis</name>
    <name type="common">Western flower thrips</name>
    <name type="synonym">Euthrips occidentalis</name>
    <dbReference type="NCBI Taxonomy" id="133901"/>
    <lineage>
        <taxon>Eukaryota</taxon>
        <taxon>Metazoa</taxon>
        <taxon>Ecdysozoa</taxon>
        <taxon>Arthropoda</taxon>
        <taxon>Hexapoda</taxon>
        <taxon>Insecta</taxon>
        <taxon>Pterygota</taxon>
        <taxon>Neoptera</taxon>
        <taxon>Paraneoptera</taxon>
        <taxon>Thysanoptera</taxon>
        <taxon>Terebrantia</taxon>
        <taxon>Thripoidea</taxon>
        <taxon>Thripidae</taxon>
        <taxon>Frankliniella</taxon>
    </lineage>
</organism>
<evidence type="ECO:0000313" key="4">
    <source>
        <dbReference type="RefSeq" id="XP_052132869.1"/>
    </source>
</evidence>
<dbReference type="KEGG" id="foc:113215586"/>
<gene>
    <name evidence="3" type="primary">LOC113215586</name>
    <name evidence="4" type="synonym">LOC127752188</name>
</gene>
<dbReference type="InterPro" id="IPR009667">
    <property type="entry name" value="DUF1258"/>
</dbReference>
<sequence>MSQNNRPPARKRKRRPQQPDNDNDNEGGPLNVEFCDAPSMSTEEFASLEGIASLETVENPLGLESYISTQQHDLTTLENFVEFDTALNLNKTSEIAPDNLSSSTASTSRFLTARCDIPAAPPDQHFEEVSSETPSVEHEVSFQSSVTTIQKNNQIDSTALHHPEEEFLVVPMSDCVLTGHTDHANHILESFPPLIVATEDDVSLTDCIPEPPWMCSDSEEEAPDETPTVDFQILLADENPVFEETVEDESPAHHHDQPLFPGSAITIKESFISILSLVQSEHMSGKGLGRLLSLISLHMPQPNNFFKSEHLFYEMLDQNDEPVHVFYFCSVCYRSCSSDKDLCSVCTDDTRTVQYFISFPLVPQLKRICERSNFVHDINYKNRRGKQNQHNHEDIYDGNLYKQAEEKFVPGATNLTLMWNTDGLQVYKSSSFSLWAWYFVINELPPEKRFLSENLILGGIWGSTTKPHPNIFLQPIFKDVKLIEEGINVTFYGDEFQSKVHTSVLCGTADAPATAMFLNLKHPSGFYSCPVCECVGLNSDATGKVTVFPYHENCPLRTMEKYENQVKFAVDNKVIINTDSQNRPECCGVKGPTLLSYMVPEMFSSSAVDTMHCVYLGVMRQLLHLFCDRDHRDEPYSIYSKIKILNSKLKSIRVPHFVERIPQLIDKLVYWKASELRTFLFYLCLCVLNGVLDAKYFDHLMLFVQGVALLNSSSVSDFDLVRARLLLDKFVKDFQSLFGLRNMSHNVHKCLHLPLVVENLAPLHLVNCFKYEDMNGRIARLAHGSRHAGLQIYSNLSMVTQLPLLIHSMKSGPAKEYCVKLSNKWMRLKLSEKISNSVYSVGCHSPIMDNTSYVKEDLAKNGFLLESNDVTVTLFHRLLKNKLLYVSSSYKRGQRISSFVQYHKHSVVKYGNLDVFVKVTCKCLLSCSCQKKFLAIVKPYETAVAFENECVTVNHIMKCKPSGEDNDVIDISEIETIMYLIHINEESYIAKPLNDFEME</sequence>
<dbReference type="KEGG" id="foc:127752188"/>
<dbReference type="GeneID" id="113215586"/>
<name>A0A9C6XVR5_FRAOC</name>